<comment type="caution">
    <text evidence="1">The sequence shown here is derived from an EMBL/GenBank/DDBJ whole genome shotgun (WGS) entry which is preliminary data.</text>
</comment>
<dbReference type="AlphaFoldDB" id="A0A437AJW8"/>
<reference evidence="1 2" key="1">
    <citation type="submission" date="2018-10" db="EMBL/GenBank/DDBJ databases">
        <title>Draft genome sequence of the microsporidian Tubulinosema ratisbonensis.</title>
        <authorList>
            <person name="Polonais V."/>
            <person name="Peyretaillade E."/>
            <person name="Niehus S."/>
            <person name="Wawrzyniak I."/>
            <person name="Franchet A."/>
            <person name="Gaspin C."/>
            <person name="Reichstadt M."/>
            <person name="Belser C."/>
            <person name="Labadie K."/>
            <person name="Delbac F."/>
            <person name="Ferrandon D."/>
        </authorList>
    </citation>
    <scope>NUCLEOTIDE SEQUENCE [LARGE SCALE GENOMIC DNA]</scope>
    <source>
        <strain evidence="1 2">Franzen</strain>
    </source>
</reference>
<gene>
    <name evidence="1" type="ORF">TUBRATIS_21940</name>
</gene>
<evidence type="ECO:0000313" key="1">
    <source>
        <dbReference type="EMBL" id="RVD91358.1"/>
    </source>
</evidence>
<keyword evidence="2" id="KW-1185">Reference proteome</keyword>
<dbReference type="EMBL" id="RCSS01000554">
    <property type="protein sequence ID" value="RVD91358.1"/>
    <property type="molecule type" value="Genomic_DNA"/>
</dbReference>
<proteinExistence type="predicted"/>
<dbReference type="Proteomes" id="UP000282876">
    <property type="component" value="Unassembled WGS sequence"/>
</dbReference>
<dbReference type="OrthoDB" id="2197034at2759"/>
<protein>
    <submittedName>
        <fullName evidence="1">Uncharacterized protein</fullName>
    </submittedName>
</protein>
<sequence length="467" mass="56018">MYKQKIKRRKYEPTIKDEYDPFITALKTLQFTNHELEKINLPVLKRKFEISDLIIQKIKDQKNWSKIIEIISILFSKLPEQTVNFFIESIYKHNKKNYNFIFELTKQIDCVPNCLLDLIFSYDESFLKVYFEKIDFFTFKKSFFRCVNKNISFIFDGLIKNKKINFSDLIHWLICQEDFCKILSLKLLNYFYRNKVLKGFNLQNISDTLQNKFNNSEEKSEENNFYKKIIENLHTKNDILLEEILYFLSLFKVNKEINDLIIEILLIRCKSDNITKLIVEILDISLLSPFYLDNLHKLINLNISLFLKILPQISLTEEMVNDLILLLSNTYDKKREFIYNLILPVITNKNIDTLIKGLEKDNTNSKLLLLKLINKIIQSVNEILFLNLCVILGNECEKKIIYEILFILKNKKNDWLKNNIFEKINKFTKIYLLVYPLVNVTKEYKERFDKFSDESVKEIIREFYQIK</sequence>
<evidence type="ECO:0000313" key="2">
    <source>
        <dbReference type="Proteomes" id="UP000282876"/>
    </source>
</evidence>
<name>A0A437AJW8_9MICR</name>
<accession>A0A437AJW8</accession>
<dbReference type="VEuPathDB" id="MicrosporidiaDB:TUBRATIS_21940"/>
<organism evidence="1 2">
    <name type="scientific">Tubulinosema ratisbonensis</name>
    <dbReference type="NCBI Taxonomy" id="291195"/>
    <lineage>
        <taxon>Eukaryota</taxon>
        <taxon>Fungi</taxon>
        <taxon>Fungi incertae sedis</taxon>
        <taxon>Microsporidia</taxon>
        <taxon>Tubulinosematoidea</taxon>
        <taxon>Tubulinosematidae</taxon>
        <taxon>Tubulinosema</taxon>
    </lineage>
</organism>